<comment type="caution">
    <text evidence="2">The sequence shown here is derived from an EMBL/GenBank/DDBJ whole genome shotgun (WGS) entry which is preliminary data.</text>
</comment>
<evidence type="ECO:0000259" key="1">
    <source>
        <dbReference type="Pfam" id="PF07110"/>
    </source>
</evidence>
<dbReference type="Pfam" id="PF07110">
    <property type="entry name" value="EthD"/>
    <property type="match status" value="1"/>
</dbReference>
<dbReference type="EMBL" id="JAPFQL010000012">
    <property type="protein sequence ID" value="MDC5696515.1"/>
    <property type="molecule type" value="Genomic_DNA"/>
</dbReference>
<organism evidence="2 3">
    <name type="scientific">Intrasporangium calvum</name>
    <dbReference type="NCBI Taxonomy" id="53358"/>
    <lineage>
        <taxon>Bacteria</taxon>
        <taxon>Bacillati</taxon>
        <taxon>Actinomycetota</taxon>
        <taxon>Actinomycetes</taxon>
        <taxon>Micrococcales</taxon>
        <taxon>Intrasporangiaceae</taxon>
        <taxon>Intrasporangium</taxon>
    </lineage>
</organism>
<evidence type="ECO:0000313" key="2">
    <source>
        <dbReference type="EMBL" id="MDC5696515.1"/>
    </source>
</evidence>
<feature type="domain" description="EthD" evidence="1">
    <location>
        <begin position="11"/>
        <end position="94"/>
    </location>
</feature>
<accession>A0ABT5GE32</accession>
<keyword evidence="3" id="KW-1185">Reference proteome</keyword>
<dbReference type="InterPro" id="IPR009799">
    <property type="entry name" value="EthD_dom"/>
</dbReference>
<dbReference type="InterPro" id="IPR011008">
    <property type="entry name" value="Dimeric_a/b-barrel"/>
</dbReference>
<dbReference type="NCBIfam" id="TIGR02118">
    <property type="entry name" value="EthD family reductase"/>
    <property type="match status" value="1"/>
</dbReference>
<dbReference type="Proteomes" id="UP001150259">
    <property type="component" value="Unassembled WGS sequence"/>
</dbReference>
<dbReference type="SUPFAM" id="SSF54909">
    <property type="entry name" value="Dimeric alpha+beta barrel"/>
    <property type="match status" value="1"/>
</dbReference>
<sequence>MPKRITYLEKKDGLSRQAFQQHWRTVHADIARQLPGVVSYRQNHVISTHLVPVDDLAYPVDGIVELWFTDDAAAGAGFGSRVADLLIEDEPKFLSGLVGAAVDAVGATPEWPGKVWLLGRWSGPPDEDALRTWVQETAAALAAPGSDVNVLVPDAAVLMRAGLRHDGALPQVAIAFGFASVDEAGQRVPQLEAAFRRYTGLQRKQVVVAREEVVV</sequence>
<proteinExistence type="predicted"/>
<dbReference type="RefSeq" id="WP_272461149.1">
    <property type="nucleotide sequence ID" value="NZ_JAPFQL010000012.1"/>
</dbReference>
<protein>
    <submittedName>
        <fullName evidence="2">EthD family reductase</fullName>
    </submittedName>
</protein>
<name>A0ABT5GE32_9MICO</name>
<dbReference type="Gene3D" id="3.30.70.100">
    <property type="match status" value="1"/>
</dbReference>
<gene>
    <name evidence="2" type="ORF">OO014_04535</name>
</gene>
<evidence type="ECO:0000313" key="3">
    <source>
        <dbReference type="Proteomes" id="UP001150259"/>
    </source>
</evidence>
<reference evidence="2 3" key="1">
    <citation type="submission" date="2022-11" db="EMBL/GenBank/DDBJ databases">
        <title>Anaerobic phenanthrene biodegradation by a DNRA strain PheN6.</title>
        <authorList>
            <person name="Zhang Z."/>
        </authorList>
    </citation>
    <scope>NUCLEOTIDE SEQUENCE [LARGE SCALE GENOMIC DNA]</scope>
    <source>
        <strain evidence="2 3">PheN6</strain>
    </source>
</reference>